<dbReference type="InterPro" id="IPR011646">
    <property type="entry name" value="KAP_P-loop"/>
</dbReference>
<dbReference type="PANTHER" id="PTHR22674">
    <property type="entry name" value="NTPASE, KAP FAMILY P-LOOP DOMAIN-CONTAINING 1"/>
    <property type="match status" value="1"/>
</dbReference>
<comment type="caution">
    <text evidence="2">The sequence shown here is derived from an EMBL/GenBank/DDBJ whole genome shotgun (WGS) entry which is preliminary data.</text>
</comment>
<dbReference type="Proteomes" id="UP001500851">
    <property type="component" value="Unassembled WGS sequence"/>
</dbReference>
<feature type="domain" description="KAP NTPase" evidence="1">
    <location>
        <begin position="10"/>
        <end position="241"/>
    </location>
</feature>
<evidence type="ECO:0000259" key="1">
    <source>
        <dbReference type="Pfam" id="PF07693"/>
    </source>
</evidence>
<organism evidence="2 3">
    <name type="scientific">Leucobacter iarius</name>
    <dbReference type="NCBI Taxonomy" id="333963"/>
    <lineage>
        <taxon>Bacteria</taxon>
        <taxon>Bacillati</taxon>
        <taxon>Actinomycetota</taxon>
        <taxon>Actinomycetes</taxon>
        <taxon>Micrococcales</taxon>
        <taxon>Microbacteriaceae</taxon>
        <taxon>Leucobacter</taxon>
    </lineage>
</organism>
<keyword evidence="3" id="KW-1185">Reference proteome</keyword>
<gene>
    <name evidence="2" type="ORF">GCM10009768_21450</name>
</gene>
<proteinExistence type="predicted"/>
<accession>A0ABP4XU85</accession>
<name>A0ABP4XU85_9MICO</name>
<evidence type="ECO:0000313" key="2">
    <source>
        <dbReference type="EMBL" id="GAA1792157.1"/>
    </source>
</evidence>
<dbReference type="Pfam" id="PF07693">
    <property type="entry name" value="KAP_NTPase"/>
    <property type="match status" value="1"/>
</dbReference>
<evidence type="ECO:0000313" key="3">
    <source>
        <dbReference type="Proteomes" id="UP001500851"/>
    </source>
</evidence>
<dbReference type="PANTHER" id="PTHR22674:SF6">
    <property type="entry name" value="NTPASE KAP FAMILY P-LOOP DOMAIN-CONTAINING PROTEIN 1"/>
    <property type="match status" value="1"/>
</dbReference>
<dbReference type="EMBL" id="BAAAOB010000002">
    <property type="protein sequence ID" value="GAA1792157.1"/>
    <property type="molecule type" value="Genomic_DNA"/>
</dbReference>
<protein>
    <recommendedName>
        <fullName evidence="1">KAP NTPase domain-containing protein</fullName>
    </recommendedName>
</protein>
<sequence>MREQFATQPTIPVVDFNPWMFSGTEQLVDHFFAELASQFKELQDDRLTKAAGLLEKYGDSIGSVAGNFGLWGGLFNGGLALARSGAKRRVGQRGSAGARRDRVAQKLALLERPVVVVIDDLDRLTTAEIREIFKLVRLTASFPNIVYLLAFDRNRVEAALEETNVPGREYLEKIIQVSYDLPAVPDQMLQSELLRELEPLVDGIDGLRFDEARWGDIFVEVIRPLVGNMRDIVRYVLSARVTMDALARDIDVSDLLAMEAVRVFRPELFLQLRDMKLALTETSSDFGSSRKNPAYQAQIDELIRISGPDESVVRALLGRVFPASIKYVENTSYGSSWVDSWKKQHLLASKDFLSNYFDRVAPAGLLSFRFAEELVPKIDTPTDFAKALATVPIELLPDVLGSMETFKGEFPESGMSSAIAALLNLIPRVPESASLLGGLMVMRPQIIVARVILRMLEQREELERADVVRTALPLVRSYSSKLELLHMVGHRENIGSKVVPESDVQPLERELADEILRLGVTERFAEEWDLARVFGFAQELNAGESVVGEERSPDVTRAVLESVHGENRAHSGNSRHVRVTPVLAWDWLVDIYGGEVNLRESFEALREADGDTDLVLLASKYARGWRPEQEDRWG</sequence>
<reference evidence="3" key="1">
    <citation type="journal article" date="2019" name="Int. J. Syst. Evol. Microbiol.">
        <title>The Global Catalogue of Microorganisms (GCM) 10K type strain sequencing project: providing services to taxonomists for standard genome sequencing and annotation.</title>
        <authorList>
            <consortium name="The Broad Institute Genomics Platform"/>
            <consortium name="The Broad Institute Genome Sequencing Center for Infectious Disease"/>
            <person name="Wu L."/>
            <person name="Ma J."/>
        </authorList>
    </citation>
    <scope>NUCLEOTIDE SEQUENCE [LARGE SCALE GENOMIC DNA]</scope>
    <source>
        <strain evidence="3">JCM 14736</strain>
    </source>
</reference>
<dbReference type="InterPro" id="IPR052754">
    <property type="entry name" value="NTPase_KAP_P-loop"/>
</dbReference>